<organism evidence="1 2">
    <name type="scientific">Candidatus Nomurabacteria bacterium RIFCSPHIGHO2_01_FULL_39_10</name>
    <dbReference type="NCBI Taxonomy" id="1801733"/>
    <lineage>
        <taxon>Bacteria</taxon>
        <taxon>Candidatus Nomuraibacteriota</taxon>
    </lineage>
</organism>
<dbReference type="GO" id="GO:0005829">
    <property type="term" value="C:cytosol"/>
    <property type="evidence" value="ECO:0007669"/>
    <property type="project" value="TreeGrafter"/>
</dbReference>
<dbReference type="SUPFAM" id="SSF56784">
    <property type="entry name" value="HAD-like"/>
    <property type="match status" value="1"/>
</dbReference>
<dbReference type="AlphaFoldDB" id="A0A1F6V3A8"/>
<evidence type="ECO:0008006" key="3">
    <source>
        <dbReference type="Google" id="ProtNLM"/>
    </source>
</evidence>
<evidence type="ECO:0000313" key="2">
    <source>
        <dbReference type="Proteomes" id="UP000178700"/>
    </source>
</evidence>
<dbReference type="PANTHER" id="PTHR43434">
    <property type="entry name" value="PHOSPHOGLYCOLATE PHOSPHATASE"/>
    <property type="match status" value="1"/>
</dbReference>
<dbReference type="GO" id="GO:0008967">
    <property type="term" value="F:phosphoglycolate phosphatase activity"/>
    <property type="evidence" value="ECO:0007669"/>
    <property type="project" value="TreeGrafter"/>
</dbReference>
<dbReference type="Pfam" id="PF13242">
    <property type="entry name" value="Hydrolase_like"/>
    <property type="match status" value="1"/>
</dbReference>
<sequence length="176" mass="19201">GHAQILQGRGVYTPERAQKLVDGTEKKMVSLLATKNISDAVLPGVIGCLEYVVSLGSAVGVVTGNIPPIAESILRCARLRQYFEVVGCSLPDTKGRYEIVQGVVSAFNKQGRYFDPRRIYVIGDTPSDIKAAKHCGYVSVAVATGHYSFEELSAEKPDVLLQNLNLFQRAFFPVRV</sequence>
<dbReference type="InterPro" id="IPR036412">
    <property type="entry name" value="HAD-like_sf"/>
</dbReference>
<comment type="caution">
    <text evidence="1">The sequence shown here is derived from an EMBL/GenBank/DDBJ whole genome shotgun (WGS) entry which is preliminary data.</text>
</comment>
<feature type="non-terminal residue" evidence="1">
    <location>
        <position position="1"/>
    </location>
</feature>
<name>A0A1F6V3A8_9BACT</name>
<dbReference type="Gene3D" id="3.40.50.1000">
    <property type="entry name" value="HAD superfamily/HAD-like"/>
    <property type="match status" value="1"/>
</dbReference>
<dbReference type="EMBL" id="MFTJ01000057">
    <property type="protein sequence ID" value="OGI64160.1"/>
    <property type="molecule type" value="Genomic_DNA"/>
</dbReference>
<dbReference type="InterPro" id="IPR050155">
    <property type="entry name" value="HAD-like_hydrolase_sf"/>
</dbReference>
<dbReference type="InterPro" id="IPR023214">
    <property type="entry name" value="HAD_sf"/>
</dbReference>
<dbReference type="Proteomes" id="UP000178700">
    <property type="component" value="Unassembled WGS sequence"/>
</dbReference>
<protein>
    <recommendedName>
        <fullName evidence="3">HAD family hydrolase</fullName>
    </recommendedName>
</protein>
<dbReference type="GO" id="GO:0006281">
    <property type="term" value="P:DNA repair"/>
    <property type="evidence" value="ECO:0007669"/>
    <property type="project" value="TreeGrafter"/>
</dbReference>
<proteinExistence type="predicted"/>
<gene>
    <name evidence="1" type="ORF">A2642_00330</name>
</gene>
<evidence type="ECO:0000313" key="1">
    <source>
        <dbReference type="EMBL" id="OGI64160.1"/>
    </source>
</evidence>
<accession>A0A1F6V3A8</accession>
<dbReference type="PANTHER" id="PTHR43434:SF1">
    <property type="entry name" value="PHOSPHOGLYCOLATE PHOSPHATASE"/>
    <property type="match status" value="1"/>
</dbReference>
<reference evidence="1 2" key="1">
    <citation type="journal article" date="2016" name="Nat. Commun.">
        <title>Thousands of microbial genomes shed light on interconnected biogeochemical processes in an aquifer system.</title>
        <authorList>
            <person name="Anantharaman K."/>
            <person name="Brown C.T."/>
            <person name="Hug L.A."/>
            <person name="Sharon I."/>
            <person name="Castelle C.J."/>
            <person name="Probst A.J."/>
            <person name="Thomas B.C."/>
            <person name="Singh A."/>
            <person name="Wilkins M.J."/>
            <person name="Karaoz U."/>
            <person name="Brodie E.L."/>
            <person name="Williams K.H."/>
            <person name="Hubbard S.S."/>
            <person name="Banfield J.F."/>
        </authorList>
    </citation>
    <scope>NUCLEOTIDE SEQUENCE [LARGE SCALE GENOMIC DNA]</scope>
</reference>